<dbReference type="EMBL" id="REGN01009415">
    <property type="protein sequence ID" value="RNA01204.1"/>
    <property type="molecule type" value="Genomic_DNA"/>
</dbReference>
<organism evidence="2 3">
    <name type="scientific">Brachionus plicatilis</name>
    <name type="common">Marine rotifer</name>
    <name type="synonym">Brachionus muelleri</name>
    <dbReference type="NCBI Taxonomy" id="10195"/>
    <lineage>
        <taxon>Eukaryota</taxon>
        <taxon>Metazoa</taxon>
        <taxon>Spiralia</taxon>
        <taxon>Gnathifera</taxon>
        <taxon>Rotifera</taxon>
        <taxon>Eurotatoria</taxon>
        <taxon>Monogononta</taxon>
        <taxon>Pseudotrocha</taxon>
        <taxon>Ploima</taxon>
        <taxon>Brachionidae</taxon>
        <taxon>Brachionus</taxon>
    </lineage>
</organism>
<comment type="caution">
    <text evidence="2">The sequence shown here is derived from an EMBL/GenBank/DDBJ whole genome shotgun (WGS) entry which is preliminary data.</text>
</comment>
<reference evidence="2 3" key="1">
    <citation type="journal article" date="2018" name="Sci. Rep.">
        <title>Genomic signatures of local adaptation to the degree of environmental predictability in rotifers.</title>
        <authorList>
            <person name="Franch-Gras L."/>
            <person name="Hahn C."/>
            <person name="Garcia-Roger E.M."/>
            <person name="Carmona M.J."/>
            <person name="Serra M."/>
            <person name="Gomez A."/>
        </authorList>
    </citation>
    <scope>NUCLEOTIDE SEQUENCE [LARGE SCALE GENOMIC DNA]</scope>
    <source>
        <strain evidence="2">HYR1</strain>
    </source>
</reference>
<evidence type="ECO:0000256" key="1">
    <source>
        <dbReference type="SAM" id="MobiDB-lite"/>
    </source>
</evidence>
<feature type="compositionally biased region" description="Basic residues" evidence="1">
    <location>
        <begin position="42"/>
        <end position="53"/>
    </location>
</feature>
<evidence type="ECO:0000313" key="2">
    <source>
        <dbReference type="EMBL" id="RNA01204.1"/>
    </source>
</evidence>
<dbReference type="AlphaFoldDB" id="A0A3M7PQB6"/>
<accession>A0A3M7PQB6</accession>
<feature type="compositionally biased region" description="Low complexity" evidence="1">
    <location>
        <begin position="69"/>
        <end position="82"/>
    </location>
</feature>
<dbReference type="OrthoDB" id="10533650at2759"/>
<dbReference type="Proteomes" id="UP000276133">
    <property type="component" value="Unassembled WGS sequence"/>
</dbReference>
<proteinExistence type="predicted"/>
<evidence type="ECO:0000313" key="3">
    <source>
        <dbReference type="Proteomes" id="UP000276133"/>
    </source>
</evidence>
<feature type="region of interest" description="Disordered" evidence="1">
    <location>
        <begin position="322"/>
        <end position="345"/>
    </location>
</feature>
<gene>
    <name evidence="2" type="ORF">BpHYR1_029419</name>
</gene>
<feature type="region of interest" description="Disordered" evidence="1">
    <location>
        <begin position="1"/>
        <end position="86"/>
    </location>
</feature>
<keyword evidence="3" id="KW-1185">Reference proteome</keyword>
<sequence>MKKAFLNPEYISLDQVKKMTNDKLGPPPSHRPPPPPATPPVIHHRTAPLRPRPRLPLYQNIISENDTTSHSNEYSSNSSSSNATMIIRKSPPSSCVFESDDSLSSMIVKDDPSSPPRPMLKNTPRVINRLSVFDFETPKKKMDSLSPIMTSSRSDLNTVRKQELFNVFYEIEEEVNIIEPTIVPSPPPRPSIPKSFNNVNYYYVPNSLNSSMENICSDNSETESSLCSIVLQPPSPFKSPKNSCIKSEKANSAKKVSFLINQNSVSSRSSSSCSSISTSSSEAEVQVKELDLIQEKIFNKIFSNQDYFVSDLINKIESASSSSIPSCASSSSSQSSGYKSCQSSNNSKIMNNSSVELKQFIDVNRDRLDRLKVRQVYQHVLIRNSECIGHTRMYGGYQFKTVGYPLGKIHFQQLYQNQNEELKTKYYFIRLNSGYMTFNSQPLNSQYSPFNSINPYYVYDDDVFEEINKYGRNGKINKTPITKKLDDKNPKYDKPENRLFLAKFEDETYIYWKNELVIITVKEEYLEILKGELP</sequence>
<protein>
    <submittedName>
        <fullName evidence="2">Uncharacterized protein</fullName>
    </submittedName>
</protein>
<feature type="compositionally biased region" description="Pro residues" evidence="1">
    <location>
        <begin position="25"/>
        <end position="39"/>
    </location>
</feature>
<name>A0A3M7PQB6_BRAPC</name>